<organism evidence="2 3">
    <name type="scientific">Methylobacterium radiotolerans</name>
    <dbReference type="NCBI Taxonomy" id="31998"/>
    <lineage>
        <taxon>Bacteria</taxon>
        <taxon>Pseudomonadati</taxon>
        <taxon>Pseudomonadota</taxon>
        <taxon>Alphaproteobacteria</taxon>
        <taxon>Hyphomicrobiales</taxon>
        <taxon>Methylobacteriaceae</taxon>
        <taxon>Methylobacterium</taxon>
    </lineage>
</organism>
<evidence type="ECO:0000313" key="2">
    <source>
        <dbReference type="EMBL" id="MET3866625.1"/>
    </source>
</evidence>
<gene>
    <name evidence="2" type="ORF">ABIC20_003934</name>
</gene>
<evidence type="ECO:0000256" key="1">
    <source>
        <dbReference type="SAM" id="MobiDB-lite"/>
    </source>
</evidence>
<protein>
    <submittedName>
        <fullName evidence="2">Uncharacterized protein</fullName>
    </submittedName>
</protein>
<comment type="caution">
    <text evidence="2">The sequence shown here is derived from an EMBL/GenBank/DDBJ whole genome shotgun (WGS) entry which is preliminary data.</text>
</comment>
<feature type="compositionally biased region" description="Polar residues" evidence="1">
    <location>
        <begin position="60"/>
        <end position="71"/>
    </location>
</feature>
<feature type="region of interest" description="Disordered" evidence="1">
    <location>
        <begin position="47"/>
        <end position="71"/>
    </location>
</feature>
<dbReference type="RefSeq" id="WP_029359845.1">
    <property type="nucleotide sequence ID" value="NZ_JBEPNV010000001.1"/>
</dbReference>
<dbReference type="EMBL" id="JBEPNW010000002">
    <property type="protein sequence ID" value="MET3866625.1"/>
    <property type="molecule type" value="Genomic_DNA"/>
</dbReference>
<keyword evidence="3" id="KW-1185">Reference proteome</keyword>
<reference evidence="2 3" key="1">
    <citation type="submission" date="2024-06" db="EMBL/GenBank/DDBJ databases">
        <title>Genomics of switchgrass bacterial isolates.</title>
        <authorList>
            <person name="Shade A."/>
        </authorList>
    </citation>
    <scope>NUCLEOTIDE SEQUENCE [LARGE SCALE GENOMIC DNA]</scope>
    <source>
        <strain evidence="2 3">PvP084</strain>
    </source>
</reference>
<dbReference type="Proteomes" id="UP001549119">
    <property type="component" value="Unassembled WGS sequence"/>
</dbReference>
<feature type="region of interest" description="Disordered" evidence="1">
    <location>
        <begin position="1"/>
        <end position="29"/>
    </location>
</feature>
<name>A0ABV2NJS6_9HYPH</name>
<sequence>MLANARDARRRTGLTSDLRPPEAGPNADPVLYGVAAGLAALFPPVMLRSETAPEPRRPSGTGQSRDTTGSR</sequence>
<accession>A0ABV2NJS6</accession>
<evidence type="ECO:0000313" key="3">
    <source>
        <dbReference type="Proteomes" id="UP001549119"/>
    </source>
</evidence>
<proteinExistence type="predicted"/>